<reference evidence="5" key="1">
    <citation type="submission" date="2016-06" db="UniProtKB">
        <authorList>
            <consortium name="WormBaseParasite"/>
        </authorList>
    </citation>
    <scope>IDENTIFICATION</scope>
</reference>
<protein>
    <recommendedName>
        <fullName evidence="2">BUD13 homolog</fullName>
    </recommendedName>
</protein>
<accession>A0A183IG44</accession>
<dbReference type="EMBL" id="UZAM01007307">
    <property type="protein sequence ID" value="VDO98218.1"/>
    <property type="molecule type" value="Genomic_DNA"/>
</dbReference>
<reference evidence="3 4" key="2">
    <citation type="submission" date="2018-11" db="EMBL/GenBank/DDBJ databases">
        <authorList>
            <consortium name="Pathogen Informatics"/>
        </authorList>
    </citation>
    <scope>NUCLEOTIDE SEQUENCE [LARGE SCALE GENOMIC DNA]</scope>
</reference>
<dbReference type="Proteomes" id="UP000270296">
    <property type="component" value="Unassembled WGS sequence"/>
</dbReference>
<sequence>MAEPMNPIFNVFSIIKAAREMPLGRYIVDVLFLADIPRPSDHSHFNLRNLPFSSHFGFSYCYLCVFKAGQDLSGQNAETVVRKKIVKRGKPESTEEQKELKKKIEQKYQLWNKGVKQHEMRTVKLQEMAKEIDKPLARYRDDADLESFLKVLFAPILCGRLIRISSLELPKYTGPLPPPNRFGILPGFRWDGLDRSNGFEDKLLSQKNLRKAEEEEYYKWSSGNYE</sequence>
<dbReference type="InterPro" id="IPR018609">
    <property type="entry name" value="Bud13"/>
</dbReference>
<dbReference type="GO" id="GO:0000398">
    <property type="term" value="P:mRNA splicing, via spliceosome"/>
    <property type="evidence" value="ECO:0007669"/>
    <property type="project" value="TreeGrafter"/>
</dbReference>
<dbReference type="GO" id="GO:0005684">
    <property type="term" value="C:U2-type spliceosomal complex"/>
    <property type="evidence" value="ECO:0007669"/>
    <property type="project" value="TreeGrafter"/>
</dbReference>
<dbReference type="InterPro" id="IPR051112">
    <property type="entry name" value="CWC26_splicing_factor"/>
</dbReference>
<dbReference type="OrthoDB" id="6022at2759"/>
<keyword evidence="4" id="KW-1185">Reference proteome</keyword>
<dbReference type="GO" id="GO:0003723">
    <property type="term" value="F:RNA binding"/>
    <property type="evidence" value="ECO:0007669"/>
    <property type="project" value="TreeGrafter"/>
</dbReference>
<evidence type="ECO:0000313" key="4">
    <source>
        <dbReference type="Proteomes" id="UP000270296"/>
    </source>
</evidence>
<dbReference type="AlphaFoldDB" id="A0A183IG44"/>
<evidence type="ECO:0000313" key="3">
    <source>
        <dbReference type="EMBL" id="VDO98218.1"/>
    </source>
</evidence>
<proteinExistence type="inferred from homology"/>
<dbReference type="Pfam" id="PF09736">
    <property type="entry name" value="Bud13"/>
    <property type="match status" value="2"/>
</dbReference>
<evidence type="ECO:0000256" key="2">
    <source>
        <dbReference type="ARBA" id="ARBA00014454"/>
    </source>
</evidence>
<dbReference type="PANTHER" id="PTHR31809:SF0">
    <property type="entry name" value="BUD13 HOMOLOG"/>
    <property type="match status" value="1"/>
</dbReference>
<gene>
    <name evidence="3" type="ORF">SBAD_LOCUS2588</name>
</gene>
<evidence type="ECO:0000313" key="5">
    <source>
        <dbReference type="WBParaSite" id="SBAD_0000271601-mRNA-1"/>
    </source>
</evidence>
<comment type="similarity">
    <text evidence="1">Belongs to the CWC26 family.</text>
</comment>
<dbReference type="PANTHER" id="PTHR31809">
    <property type="entry name" value="BUD13 HOMOLOG"/>
    <property type="match status" value="1"/>
</dbReference>
<organism evidence="5">
    <name type="scientific">Soboliphyme baturini</name>
    <dbReference type="NCBI Taxonomy" id="241478"/>
    <lineage>
        <taxon>Eukaryota</taxon>
        <taxon>Metazoa</taxon>
        <taxon>Ecdysozoa</taxon>
        <taxon>Nematoda</taxon>
        <taxon>Enoplea</taxon>
        <taxon>Dorylaimia</taxon>
        <taxon>Dioctophymatida</taxon>
        <taxon>Dioctophymatoidea</taxon>
        <taxon>Soboliphymatidae</taxon>
        <taxon>Soboliphyme</taxon>
    </lineage>
</organism>
<dbReference type="GO" id="GO:0070274">
    <property type="term" value="C:RES complex"/>
    <property type="evidence" value="ECO:0007669"/>
    <property type="project" value="TreeGrafter"/>
</dbReference>
<dbReference type="WBParaSite" id="SBAD_0000271601-mRNA-1">
    <property type="protein sequence ID" value="SBAD_0000271601-mRNA-1"/>
    <property type="gene ID" value="SBAD_0000271601"/>
</dbReference>
<name>A0A183IG44_9BILA</name>
<evidence type="ECO:0000256" key="1">
    <source>
        <dbReference type="ARBA" id="ARBA00011069"/>
    </source>
</evidence>